<dbReference type="Proteomes" id="UP000690515">
    <property type="component" value="Unassembled WGS sequence"/>
</dbReference>
<comment type="caution">
    <text evidence="2">The sequence shown here is derived from an EMBL/GenBank/DDBJ whole genome shotgun (WGS) entry which is preliminary data.</text>
</comment>
<proteinExistence type="predicted"/>
<evidence type="ECO:0000313" key="2">
    <source>
        <dbReference type="EMBL" id="MBU2711328.1"/>
    </source>
</evidence>
<protein>
    <submittedName>
        <fullName evidence="2">Uncharacterized protein</fullName>
    </submittedName>
</protein>
<sequence length="178" mass="19774">MKVFSLLFGVMVSLSTSVLASSVKSSLPCYQSNNTNKVIECLAKVITKASVTGDYTDTAAYVDPDTLAALQQRWPSARDRQRVCLQLAVKPCQWPTSGEALLVWLANLTVKKGLWLNEKLKVISTWHNDHQGQVTIRLESVAGNNKASHVVNVELTYKNQQWYLLLPSAMVHTLMALD</sequence>
<reference evidence="2 3" key="1">
    <citation type="submission" date="2021-04" db="EMBL/GenBank/DDBJ databases">
        <authorList>
            <person name="Pira H."/>
            <person name="Risdian C."/>
            <person name="Wink J."/>
        </authorList>
    </citation>
    <scope>NUCLEOTIDE SEQUENCE [LARGE SCALE GENOMIC DNA]</scope>
    <source>
        <strain evidence="2 3">WH53</strain>
    </source>
</reference>
<feature type="signal peptide" evidence="1">
    <location>
        <begin position="1"/>
        <end position="20"/>
    </location>
</feature>
<keyword evidence="1" id="KW-0732">Signal</keyword>
<gene>
    <name evidence="2" type="ORF">KCG35_09665</name>
</gene>
<accession>A0ABS5ZBS5</accession>
<dbReference type="EMBL" id="JAGSOY010000018">
    <property type="protein sequence ID" value="MBU2711328.1"/>
    <property type="molecule type" value="Genomic_DNA"/>
</dbReference>
<keyword evidence="3" id="KW-1185">Reference proteome</keyword>
<dbReference type="RefSeq" id="WP_215819492.1">
    <property type="nucleotide sequence ID" value="NZ_JAGSOY010000018.1"/>
</dbReference>
<name>A0ABS5ZBS5_9GAMM</name>
<evidence type="ECO:0000313" key="3">
    <source>
        <dbReference type="Proteomes" id="UP000690515"/>
    </source>
</evidence>
<evidence type="ECO:0000256" key="1">
    <source>
        <dbReference type="SAM" id="SignalP"/>
    </source>
</evidence>
<organism evidence="2 3">
    <name type="scientific">Zooshikella harenae</name>
    <dbReference type="NCBI Taxonomy" id="2827238"/>
    <lineage>
        <taxon>Bacteria</taxon>
        <taxon>Pseudomonadati</taxon>
        <taxon>Pseudomonadota</taxon>
        <taxon>Gammaproteobacteria</taxon>
        <taxon>Oceanospirillales</taxon>
        <taxon>Zooshikellaceae</taxon>
        <taxon>Zooshikella</taxon>
    </lineage>
</organism>
<feature type="chain" id="PRO_5047448408" evidence="1">
    <location>
        <begin position="21"/>
        <end position="178"/>
    </location>
</feature>